<evidence type="ECO:0000256" key="3">
    <source>
        <dbReference type="ARBA" id="ARBA00022989"/>
    </source>
</evidence>
<evidence type="ECO:0000256" key="5">
    <source>
        <dbReference type="SAM" id="Phobius"/>
    </source>
</evidence>
<dbReference type="AlphaFoldDB" id="A0A0F4ZAG0"/>
<feature type="transmembrane region" description="Helical" evidence="5">
    <location>
        <begin position="66"/>
        <end position="86"/>
    </location>
</feature>
<dbReference type="GO" id="GO:0005619">
    <property type="term" value="C:ascospore wall"/>
    <property type="evidence" value="ECO:0007669"/>
    <property type="project" value="TreeGrafter"/>
</dbReference>
<dbReference type="EMBL" id="LAEV01001818">
    <property type="protein sequence ID" value="KKA27275.1"/>
    <property type="molecule type" value="Genomic_DNA"/>
</dbReference>
<proteinExistence type="predicted"/>
<accession>A0A0F4ZAG0</accession>
<comment type="subcellular location">
    <subcellularLocation>
        <location evidence="1">Membrane</location>
        <topology evidence="1">Multi-pass membrane protein</topology>
    </subcellularLocation>
</comment>
<evidence type="ECO:0000313" key="7">
    <source>
        <dbReference type="Proteomes" id="UP000033483"/>
    </source>
</evidence>
<dbReference type="PANTHER" id="PTHR34292:SF1">
    <property type="entry name" value="OUTER SPORE WALL PROTEIN RRT8"/>
    <property type="match status" value="1"/>
</dbReference>
<keyword evidence="3 5" id="KW-1133">Transmembrane helix</keyword>
<comment type="caution">
    <text evidence="6">The sequence shown here is derived from an EMBL/GenBank/DDBJ whole genome shotgun (WGS) entry which is preliminary data.</text>
</comment>
<dbReference type="GO" id="GO:0005811">
    <property type="term" value="C:lipid droplet"/>
    <property type="evidence" value="ECO:0007669"/>
    <property type="project" value="TreeGrafter"/>
</dbReference>
<dbReference type="Pfam" id="PF07264">
    <property type="entry name" value="EI24"/>
    <property type="match status" value="1"/>
</dbReference>
<dbReference type="PANTHER" id="PTHR34292">
    <property type="entry name" value="OUTER SPORE WALL PROTEIN LDS1"/>
    <property type="match status" value="1"/>
</dbReference>
<protein>
    <submittedName>
        <fullName evidence="6">Uncharacterized protein</fullName>
    </submittedName>
</protein>
<dbReference type="Proteomes" id="UP000033483">
    <property type="component" value="Unassembled WGS sequence"/>
</dbReference>
<reference evidence="6 7" key="1">
    <citation type="submission" date="2015-03" db="EMBL/GenBank/DDBJ databases">
        <authorList>
            <person name="Radwan O."/>
            <person name="Al-Naeli F.A."/>
            <person name="Rendon G.A."/>
            <person name="Fields C."/>
        </authorList>
    </citation>
    <scope>NUCLEOTIDE SEQUENCE [LARGE SCALE GENOMIC DNA]</scope>
    <source>
        <strain evidence="6">CR-DP1</strain>
    </source>
</reference>
<keyword evidence="2 5" id="KW-0812">Transmembrane</keyword>
<dbReference type="InterPro" id="IPR059112">
    <property type="entry name" value="CysZ/EI24"/>
</dbReference>
<dbReference type="OrthoDB" id="2107885at2759"/>
<feature type="non-terminal residue" evidence="6">
    <location>
        <position position="1"/>
    </location>
</feature>
<organism evidence="6 7">
    <name type="scientific">Thielaviopsis punctulata</name>
    <dbReference type="NCBI Taxonomy" id="72032"/>
    <lineage>
        <taxon>Eukaryota</taxon>
        <taxon>Fungi</taxon>
        <taxon>Dikarya</taxon>
        <taxon>Ascomycota</taxon>
        <taxon>Pezizomycotina</taxon>
        <taxon>Sordariomycetes</taxon>
        <taxon>Hypocreomycetidae</taxon>
        <taxon>Microascales</taxon>
        <taxon>Ceratocystidaceae</taxon>
        <taxon>Thielaviopsis</taxon>
    </lineage>
</organism>
<keyword evidence="7" id="KW-1185">Reference proteome</keyword>
<evidence type="ECO:0000256" key="4">
    <source>
        <dbReference type="ARBA" id="ARBA00023136"/>
    </source>
</evidence>
<evidence type="ECO:0000256" key="1">
    <source>
        <dbReference type="ARBA" id="ARBA00004141"/>
    </source>
</evidence>
<keyword evidence="4 5" id="KW-0472">Membrane</keyword>
<sequence>ALFEGFFVDECLVDVWDAIFIESGLKSMLVPHRELDNGAHNAVKMLGRPLTPAVFFPFSFKQIFELILFLPLNLVPVVGVPLFVIITGSRLGKLSHYRWFKLRGVQKKERVAELRRNLWDYTWFGTVAMVLQLIPVLSFFFLLTSAAGAALWAARLENERQDCDRDRRVRQAQTPPPRRIVAVRHHHR</sequence>
<evidence type="ECO:0000256" key="2">
    <source>
        <dbReference type="ARBA" id="ARBA00022692"/>
    </source>
</evidence>
<gene>
    <name evidence="6" type="ORF">TD95_005209</name>
</gene>
<feature type="transmembrane region" description="Helical" evidence="5">
    <location>
        <begin position="123"/>
        <end position="152"/>
    </location>
</feature>
<dbReference type="InterPro" id="IPR052786">
    <property type="entry name" value="Spore_wall_assembly"/>
</dbReference>
<dbReference type="GO" id="GO:0005628">
    <property type="term" value="C:prospore membrane"/>
    <property type="evidence" value="ECO:0007669"/>
    <property type="project" value="TreeGrafter"/>
</dbReference>
<name>A0A0F4ZAG0_9PEZI</name>
<evidence type="ECO:0000313" key="6">
    <source>
        <dbReference type="EMBL" id="KKA27275.1"/>
    </source>
</evidence>